<proteinExistence type="predicted"/>
<reference evidence="1" key="1">
    <citation type="submission" date="2021-06" db="EMBL/GenBank/DDBJ databases">
        <authorList>
            <person name="Gannon L."/>
            <person name="Redgwell R T."/>
            <person name="Michniewski S."/>
            <person name="Harrison D C."/>
            <person name="Millard A."/>
        </authorList>
    </citation>
    <scope>NUCLEOTIDE SEQUENCE</scope>
</reference>
<dbReference type="EMBL" id="OU342829">
    <property type="protein sequence ID" value="CAG7579984.1"/>
    <property type="molecule type" value="Genomic_DNA"/>
</dbReference>
<name>A0A8D9CDP6_9VIRU</name>
<protein>
    <submittedName>
        <fullName evidence="1">Uncharacterized protein</fullName>
    </submittedName>
</protein>
<gene>
    <name evidence="1" type="ORF">SLAVMIC_00190</name>
</gene>
<accession>A0A8D9CDP6</accession>
<sequence>MTRIVIGEVIIDSKDSIETVLNELEMEYKLISLEKRDEYFYHLVCEDEYGRFDIDINLED</sequence>
<organism evidence="1">
    <name type="scientific">uncultured marine phage</name>
    <dbReference type="NCBI Taxonomy" id="707152"/>
    <lineage>
        <taxon>Viruses</taxon>
        <taxon>environmental samples</taxon>
    </lineage>
</organism>
<evidence type="ECO:0000313" key="1">
    <source>
        <dbReference type="EMBL" id="CAG7579984.1"/>
    </source>
</evidence>